<dbReference type="EMBL" id="SHLD01000001">
    <property type="protein sequence ID" value="RZU72160.1"/>
    <property type="molecule type" value="Genomic_DNA"/>
</dbReference>
<accession>A0A4Q8B3Q7</accession>
<dbReference type="AlphaFoldDB" id="A0A4Q8B3Q7"/>
<keyword evidence="3" id="KW-1185">Reference proteome</keyword>
<dbReference type="Proteomes" id="UP000294114">
    <property type="component" value="Unassembled WGS sequence"/>
</dbReference>
<feature type="compositionally biased region" description="Low complexity" evidence="1">
    <location>
        <begin position="1"/>
        <end position="17"/>
    </location>
</feature>
<organism evidence="2 3">
    <name type="scientific">Micromonospora kangleipakensis</name>
    <dbReference type="NCBI Taxonomy" id="1077942"/>
    <lineage>
        <taxon>Bacteria</taxon>
        <taxon>Bacillati</taxon>
        <taxon>Actinomycetota</taxon>
        <taxon>Actinomycetes</taxon>
        <taxon>Micromonosporales</taxon>
        <taxon>Micromonosporaceae</taxon>
        <taxon>Micromonospora</taxon>
    </lineage>
</organism>
<protein>
    <submittedName>
        <fullName evidence="2">Uncharacterized protein</fullName>
    </submittedName>
</protein>
<evidence type="ECO:0000313" key="2">
    <source>
        <dbReference type="EMBL" id="RZU72160.1"/>
    </source>
</evidence>
<feature type="region of interest" description="Disordered" evidence="1">
    <location>
        <begin position="1"/>
        <end position="49"/>
    </location>
</feature>
<evidence type="ECO:0000313" key="3">
    <source>
        <dbReference type="Proteomes" id="UP000294114"/>
    </source>
</evidence>
<proteinExistence type="predicted"/>
<comment type="caution">
    <text evidence="2">The sequence shown here is derived from an EMBL/GenBank/DDBJ whole genome shotgun (WGS) entry which is preliminary data.</text>
</comment>
<sequence length="49" mass="4638">MPSIASAPSARRSGGSAMPAIATIASAESPNADGGSAENPVRNSPTVGA</sequence>
<reference evidence="2 3" key="1">
    <citation type="submission" date="2019-02" db="EMBL/GenBank/DDBJ databases">
        <title>Sequencing the genomes of 1000 actinobacteria strains.</title>
        <authorList>
            <person name="Klenk H.-P."/>
        </authorList>
    </citation>
    <scope>NUCLEOTIDE SEQUENCE [LARGE SCALE GENOMIC DNA]</scope>
    <source>
        <strain evidence="2 3">DSM 45612</strain>
    </source>
</reference>
<evidence type="ECO:0000256" key="1">
    <source>
        <dbReference type="SAM" id="MobiDB-lite"/>
    </source>
</evidence>
<name>A0A4Q8B3Q7_9ACTN</name>
<gene>
    <name evidence="2" type="ORF">EV384_0504</name>
</gene>